<dbReference type="VEuPathDB" id="FungiDB:C5L36_0D02900"/>
<protein>
    <recommendedName>
        <fullName evidence="5">UBR-type domain-containing protein</fullName>
    </recommendedName>
</protein>
<dbReference type="SMART" id="SM00396">
    <property type="entry name" value="ZnF_UBR1"/>
    <property type="match status" value="1"/>
</dbReference>
<dbReference type="EMBL" id="JQFK01000020">
    <property type="protein sequence ID" value="KGK38402.1"/>
    <property type="molecule type" value="Genomic_DNA"/>
</dbReference>
<dbReference type="GO" id="GO:0005737">
    <property type="term" value="C:cytoplasm"/>
    <property type="evidence" value="ECO:0007669"/>
    <property type="project" value="TreeGrafter"/>
</dbReference>
<keyword evidence="3" id="KW-0862">Zinc</keyword>
<evidence type="ECO:0000256" key="1">
    <source>
        <dbReference type="ARBA" id="ARBA00022723"/>
    </source>
</evidence>
<dbReference type="Proteomes" id="UP000029867">
    <property type="component" value="Unassembled WGS sequence"/>
</dbReference>
<proteinExistence type="predicted"/>
<dbReference type="AlphaFoldDB" id="A0A099P2K4"/>
<dbReference type="CDD" id="cd19677">
    <property type="entry name" value="UBR-box_UBR7"/>
    <property type="match status" value="1"/>
</dbReference>
<feature type="zinc finger region" description="UBR-type" evidence="4">
    <location>
        <begin position="32"/>
        <end position="102"/>
    </location>
</feature>
<evidence type="ECO:0000256" key="2">
    <source>
        <dbReference type="ARBA" id="ARBA00022771"/>
    </source>
</evidence>
<evidence type="ECO:0000313" key="6">
    <source>
        <dbReference type="EMBL" id="KGK38402.1"/>
    </source>
</evidence>
<dbReference type="GO" id="GO:0061630">
    <property type="term" value="F:ubiquitin protein ligase activity"/>
    <property type="evidence" value="ECO:0007669"/>
    <property type="project" value="InterPro"/>
</dbReference>
<gene>
    <name evidence="6" type="ORF">JL09_g2471</name>
</gene>
<keyword evidence="1" id="KW-0479">Metal-binding</keyword>
<dbReference type="InterPro" id="IPR003126">
    <property type="entry name" value="Znf_UBR"/>
</dbReference>
<accession>A0A099P2K4</accession>
<evidence type="ECO:0000259" key="5">
    <source>
        <dbReference type="PROSITE" id="PS51157"/>
    </source>
</evidence>
<dbReference type="InterPro" id="IPR013083">
    <property type="entry name" value="Znf_RING/FYVE/PHD"/>
</dbReference>
<dbReference type="PANTHER" id="PTHR13513">
    <property type="entry name" value="E3 UBIQUITIN-PROTEIN LIGASE UBR7"/>
    <property type="match status" value="1"/>
</dbReference>
<comment type="caution">
    <text evidence="6">The sequence shown here is derived from an EMBL/GenBank/DDBJ whole genome shotgun (WGS) entry which is preliminary data.</text>
</comment>
<feature type="domain" description="UBR-type" evidence="5">
    <location>
        <begin position="32"/>
        <end position="102"/>
    </location>
</feature>
<dbReference type="InterPro" id="IPR047506">
    <property type="entry name" value="UBR7-like_UBR-box"/>
</dbReference>
<evidence type="ECO:0000256" key="4">
    <source>
        <dbReference type="PROSITE-ProRule" id="PRU00508"/>
    </source>
</evidence>
<dbReference type="HOGENOM" id="CLU_025221_1_0_1"/>
<reference evidence="7" key="1">
    <citation type="journal article" date="2014" name="Microb. Cell Fact.">
        <title>Exploiting Issatchenkia orientalis SD108 for succinic acid production.</title>
        <authorList>
            <person name="Xiao H."/>
            <person name="Shao Z."/>
            <person name="Jiang Y."/>
            <person name="Dole S."/>
            <person name="Zhao H."/>
        </authorList>
    </citation>
    <scope>NUCLEOTIDE SEQUENCE [LARGE SCALE GENOMIC DNA]</scope>
    <source>
        <strain evidence="7">SD108</strain>
    </source>
</reference>
<dbReference type="Pfam" id="PF02207">
    <property type="entry name" value="zf-UBR"/>
    <property type="match status" value="1"/>
</dbReference>
<organism evidence="6 7">
    <name type="scientific">Pichia kudriavzevii</name>
    <name type="common">Yeast</name>
    <name type="synonym">Issatchenkia orientalis</name>
    <dbReference type="NCBI Taxonomy" id="4909"/>
    <lineage>
        <taxon>Eukaryota</taxon>
        <taxon>Fungi</taxon>
        <taxon>Dikarya</taxon>
        <taxon>Ascomycota</taxon>
        <taxon>Saccharomycotina</taxon>
        <taxon>Pichiomycetes</taxon>
        <taxon>Pichiales</taxon>
        <taxon>Pichiaceae</taxon>
        <taxon>Pichia</taxon>
    </lineage>
</organism>
<dbReference type="InterPro" id="IPR040204">
    <property type="entry name" value="UBR7"/>
</dbReference>
<sequence>MDTRDAISAPEYLQQQEELETAARESFPHDPRECTYSKGPLRQELYACQTCLKRTGVLNAVCYACSIRCHTSHELVELFTKRNRTCDCGTERIGTPCLMRNPQWSNLMLDKSFGGKFSPDIPDFGNKYGHNFRGRFCSCDEPYNPLEDSNMIQCILGVECDEDWYHEECLMGLKPGIIKRSPAHCDSDQGGNRLDDLDQLKPGDDAANTLQVNDNSISGDEILPLPGFPPLETFETIICWKCSSKFPEAMDDLVQLLHCDTVEYIPSESLDERIKTLKPGNNKKRTKRSYPTTIFLRENYKEILKENVRNHPEGTLARFLKKYPFMYEEDPIYSPPEDDDSSSVFELGIKELNTLPPEQTIQGLEAYQKIKSKLTEFLTPFAREGRIVTKDEVKNFFNNIKK</sequence>
<evidence type="ECO:0000313" key="7">
    <source>
        <dbReference type="Proteomes" id="UP000029867"/>
    </source>
</evidence>
<dbReference type="eggNOG" id="KOG2752">
    <property type="taxonomic scope" value="Eukaryota"/>
</dbReference>
<dbReference type="PROSITE" id="PS51157">
    <property type="entry name" value="ZF_UBR"/>
    <property type="match status" value="1"/>
</dbReference>
<dbReference type="PANTHER" id="PTHR13513:SF9">
    <property type="entry name" value="E3 UBIQUITIN-PROTEIN LIGASE UBR7-RELATED"/>
    <property type="match status" value="1"/>
</dbReference>
<evidence type="ECO:0000256" key="3">
    <source>
        <dbReference type="ARBA" id="ARBA00022833"/>
    </source>
</evidence>
<name>A0A099P2K4_PICKU</name>
<dbReference type="GO" id="GO:0008270">
    <property type="term" value="F:zinc ion binding"/>
    <property type="evidence" value="ECO:0007669"/>
    <property type="project" value="UniProtKB-KW"/>
</dbReference>
<keyword evidence="2" id="KW-0863">Zinc-finger</keyword>
<dbReference type="Gene3D" id="3.30.40.10">
    <property type="entry name" value="Zinc/RING finger domain, C3HC4 (zinc finger)"/>
    <property type="match status" value="1"/>
</dbReference>